<name>A0A9P0HEA1_NEZVI</name>
<evidence type="ECO:0000313" key="2">
    <source>
        <dbReference type="Proteomes" id="UP001152798"/>
    </source>
</evidence>
<organism evidence="1 2">
    <name type="scientific">Nezara viridula</name>
    <name type="common">Southern green stink bug</name>
    <name type="synonym">Cimex viridulus</name>
    <dbReference type="NCBI Taxonomy" id="85310"/>
    <lineage>
        <taxon>Eukaryota</taxon>
        <taxon>Metazoa</taxon>
        <taxon>Ecdysozoa</taxon>
        <taxon>Arthropoda</taxon>
        <taxon>Hexapoda</taxon>
        <taxon>Insecta</taxon>
        <taxon>Pterygota</taxon>
        <taxon>Neoptera</taxon>
        <taxon>Paraneoptera</taxon>
        <taxon>Hemiptera</taxon>
        <taxon>Heteroptera</taxon>
        <taxon>Panheteroptera</taxon>
        <taxon>Pentatomomorpha</taxon>
        <taxon>Pentatomoidea</taxon>
        <taxon>Pentatomidae</taxon>
        <taxon>Pentatominae</taxon>
        <taxon>Nezara</taxon>
    </lineage>
</organism>
<gene>
    <name evidence="1" type="ORF">NEZAVI_LOCUS9966</name>
</gene>
<dbReference type="EMBL" id="OV725080">
    <property type="protein sequence ID" value="CAH1400798.1"/>
    <property type="molecule type" value="Genomic_DNA"/>
</dbReference>
<protein>
    <submittedName>
        <fullName evidence="1">Uncharacterized protein</fullName>
    </submittedName>
</protein>
<dbReference type="AlphaFoldDB" id="A0A9P0HEA1"/>
<accession>A0A9P0HEA1</accession>
<keyword evidence="2" id="KW-1185">Reference proteome</keyword>
<dbReference type="Proteomes" id="UP001152798">
    <property type="component" value="Chromosome 4"/>
</dbReference>
<proteinExistence type="predicted"/>
<sequence>MTQPPQPAVRNGIYQAPAQKLLEFHMIAKRGVTFTAFGFFQINTTLIGSATEKTRFAPAGAVYIPFRMTQPPQPAGANLISQMVHCQRHL</sequence>
<reference evidence="1" key="1">
    <citation type="submission" date="2022-01" db="EMBL/GenBank/DDBJ databases">
        <authorList>
            <person name="King R."/>
        </authorList>
    </citation>
    <scope>NUCLEOTIDE SEQUENCE</scope>
</reference>
<evidence type="ECO:0000313" key="1">
    <source>
        <dbReference type="EMBL" id="CAH1400798.1"/>
    </source>
</evidence>